<dbReference type="InterPro" id="IPR000160">
    <property type="entry name" value="GGDEF_dom"/>
</dbReference>
<dbReference type="CDD" id="cd01949">
    <property type="entry name" value="GGDEF"/>
    <property type="match status" value="1"/>
</dbReference>
<protein>
    <submittedName>
        <fullName evidence="2">GGDEF domain-containing protein</fullName>
    </submittedName>
</protein>
<proteinExistence type="predicted"/>
<dbReference type="RefSeq" id="WP_134535633.1">
    <property type="nucleotide sequence ID" value="NZ_SOFG01000021.1"/>
</dbReference>
<evidence type="ECO:0000313" key="2">
    <source>
        <dbReference type="EMBL" id="TFB84437.1"/>
    </source>
</evidence>
<organism evidence="2 3">
    <name type="scientific">Cryobacterium algoricola</name>
    <dbReference type="NCBI Taxonomy" id="1259183"/>
    <lineage>
        <taxon>Bacteria</taxon>
        <taxon>Bacillati</taxon>
        <taxon>Actinomycetota</taxon>
        <taxon>Actinomycetes</taxon>
        <taxon>Micrococcales</taxon>
        <taxon>Microbacteriaceae</taxon>
        <taxon>Cryobacterium</taxon>
    </lineage>
</organism>
<name>A0ABY2I917_9MICO</name>
<evidence type="ECO:0000313" key="3">
    <source>
        <dbReference type="Proteomes" id="UP000297608"/>
    </source>
</evidence>
<dbReference type="Proteomes" id="UP000297608">
    <property type="component" value="Unassembled WGS sequence"/>
</dbReference>
<gene>
    <name evidence="2" type="ORF">E3O44_15245</name>
</gene>
<keyword evidence="3" id="KW-1185">Reference proteome</keyword>
<dbReference type="NCBIfam" id="TIGR00254">
    <property type="entry name" value="GGDEF"/>
    <property type="match status" value="1"/>
</dbReference>
<dbReference type="InterPro" id="IPR043128">
    <property type="entry name" value="Rev_trsase/Diguanyl_cyclase"/>
</dbReference>
<evidence type="ECO:0000259" key="1">
    <source>
        <dbReference type="PROSITE" id="PS50887"/>
    </source>
</evidence>
<dbReference type="Pfam" id="PF00990">
    <property type="entry name" value="GGDEF"/>
    <property type="match status" value="1"/>
</dbReference>
<dbReference type="EMBL" id="SOFG01000021">
    <property type="protein sequence ID" value="TFB84437.1"/>
    <property type="molecule type" value="Genomic_DNA"/>
</dbReference>
<dbReference type="InterPro" id="IPR052163">
    <property type="entry name" value="DGC-Regulatory_Protein"/>
</dbReference>
<dbReference type="PANTHER" id="PTHR46663:SF2">
    <property type="entry name" value="GGDEF DOMAIN-CONTAINING PROTEIN"/>
    <property type="match status" value="1"/>
</dbReference>
<dbReference type="SMART" id="SM00267">
    <property type="entry name" value="GGDEF"/>
    <property type="match status" value="1"/>
</dbReference>
<dbReference type="Gene3D" id="3.30.70.270">
    <property type="match status" value="1"/>
</dbReference>
<accession>A0ABY2I917</accession>
<dbReference type="SUPFAM" id="SSF55073">
    <property type="entry name" value="Nucleotide cyclase"/>
    <property type="match status" value="1"/>
</dbReference>
<reference evidence="2 3" key="1">
    <citation type="submission" date="2019-03" db="EMBL/GenBank/DDBJ databases">
        <title>Genomics of glacier-inhabiting Cryobacterium strains.</title>
        <authorList>
            <person name="Liu Q."/>
            <person name="Xin Y.-H."/>
        </authorList>
    </citation>
    <scope>NUCLEOTIDE SEQUENCE [LARGE SCALE GENOMIC DNA]</scope>
    <source>
        <strain evidence="2 3">MDB2-B</strain>
    </source>
</reference>
<dbReference type="InterPro" id="IPR029787">
    <property type="entry name" value="Nucleotide_cyclase"/>
</dbReference>
<dbReference type="PANTHER" id="PTHR46663">
    <property type="entry name" value="DIGUANYLATE CYCLASE DGCT-RELATED"/>
    <property type="match status" value="1"/>
</dbReference>
<sequence length="327" mass="35439">MRSLLDPWIGPHTGDRVVCLTDLATDAQLISASTPVSEIDRIFRSERQLRSVVVQEGEIYSLLSRDQVEYTLTGRLGYGRGLHSRSTAAQLVPERSLALDGSMNLAQAAQRILVLPEDVRYRDVLVLTEEGPRVVSVSQIFQQLSADFRYAALHDSLTGLPNRRQLEERAAAILEAGRDFAGMAALYIDLDGFKAVNDSHGHRVGDQVLVAFADRLREHSRPADILGRLGGDEFVVLLDSVTKAQAASFAERIHASAASPFACEGRHLHVSATIGIAMAEDTGESGDLPRLEVLLRNADDAMRAQKQAGSRSAKPAMLAAASSAQGF</sequence>
<feature type="domain" description="GGDEF" evidence="1">
    <location>
        <begin position="181"/>
        <end position="318"/>
    </location>
</feature>
<comment type="caution">
    <text evidence="2">The sequence shown here is derived from an EMBL/GenBank/DDBJ whole genome shotgun (WGS) entry which is preliminary data.</text>
</comment>
<dbReference type="PROSITE" id="PS50887">
    <property type="entry name" value="GGDEF"/>
    <property type="match status" value="1"/>
</dbReference>